<dbReference type="PATRIC" id="fig|1434123.4.peg.179"/>
<dbReference type="InterPro" id="IPR017946">
    <property type="entry name" value="PLC-like_Pdiesterase_TIM-brl"/>
</dbReference>
<dbReference type="KEGG" id="mvc:MSVAZ_0191"/>
<dbReference type="GO" id="GO:0006629">
    <property type="term" value="P:lipid metabolic process"/>
    <property type="evidence" value="ECO:0007669"/>
    <property type="project" value="InterPro"/>
</dbReference>
<protein>
    <recommendedName>
        <fullName evidence="3">PLC-like phosphodiesterase</fullName>
    </recommendedName>
</protein>
<dbReference type="Proteomes" id="UP000033096">
    <property type="component" value="Chromosome"/>
</dbReference>
<keyword evidence="2" id="KW-1185">Reference proteome</keyword>
<organism evidence="1 2">
    <name type="scientific">Methanosarcina vacuolata Z-761</name>
    <dbReference type="NCBI Taxonomy" id="1434123"/>
    <lineage>
        <taxon>Archaea</taxon>
        <taxon>Methanobacteriati</taxon>
        <taxon>Methanobacteriota</taxon>
        <taxon>Stenosarchaea group</taxon>
        <taxon>Methanomicrobia</taxon>
        <taxon>Methanosarcinales</taxon>
        <taxon>Methanosarcinaceae</taxon>
        <taxon>Methanosarcina</taxon>
    </lineage>
</organism>
<evidence type="ECO:0008006" key="3">
    <source>
        <dbReference type="Google" id="ProtNLM"/>
    </source>
</evidence>
<evidence type="ECO:0000313" key="1">
    <source>
        <dbReference type="EMBL" id="AKB42460.1"/>
    </source>
</evidence>
<sequence>MSSKLIVPVETFMSTKGIERYVFLDNEYFTIAFYASGSKSVSFSNSHPMCKGSFHINILNDGGSFSWTIAYKKQVLIKHFAEINHLLGNLLNSDLNNMMSTQSIITHDYALSYGFYDCGSRSIEVHLTNHDRSYVYLTKNYSEWMKDLSSEEPKFLERPLNVLALPGAHDAGMFEIFNPGSILKNKDFLNRIHSHFKDSLMSKSMNFSDITDYLERIIINIACTQKDDINTMLDLGIRYFDFRPGYCYGSLKSIPEFKGKILHQHGFVPGYSYYGFLCDILKWLSEHPSEIVVVNLNFQGFEESSMKPNADYLMRLLSDSQVATNTLNIAIGNKTDLSVMIKQLLNENKRLIFLNQIEASSNTHKYEACKYDSYNDNYATTNVKKILTVLNQMRFYPPEGQDYTVLQLQGTATADVIACSTSVLDAIGPFSSDAMSPLMSTKAAFDYSTYPWIINNVPEKFSPNTLLVFLNDFVDNALVKHSIDITLKRILAS</sequence>
<dbReference type="InterPro" id="IPR051057">
    <property type="entry name" value="PI-PLC_domain"/>
</dbReference>
<evidence type="ECO:0000313" key="2">
    <source>
        <dbReference type="Proteomes" id="UP000033096"/>
    </source>
</evidence>
<dbReference type="PANTHER" id="PTHR13593:SF146">
    <property type="entry name" value="PLC-LIKE PHOSPHODIESTERASE"/>
    <property type="match status" value="1"/>
</dbReference>
<dbReference type="PANTHER" id="PTHR13593">
    <property type="match status" value="1"/>
</dbReference>
<dbReference type="RefSeq" id="WP_048116910.1">
    <property type="nucleotide sequence ID" value="NZ_CP009520.1"/>
</dbReference>
<dbReference type="EMBL" id="CP009520">
    <property type="protein sequence ID" value="AKB42460.1"/>
    <property type="molecule type" value="Genomic_DNA"/>
</dbReference>
<accession>A0A0E3Q2Q3</accession>
<gene>
    <name evidence="1" type="ORF">MSVAZ_0191</name>
</gene>
<dbReference type="AlphaFoldDB" id="A0A0E3Q2Q3"/>
<dbReference type="GO" id="GO:0008081">
    <property type="term" value="F:phosphoric diester hydrolase activity"/>
    <property type="evidence" value="ECO:0007669"/>
    <property type="project" value="InterPro"/>
</dbReference>
<reference evidence="1 2" key="1">
    <citation type="submission" date="2014-07" db="EMBL/GenBank/DDBJ databases">
        <title>Methanogenic archaea and the global carbon cycle.</title>
        <authorList>
            <person name="Henriksen J.R."/>
            <person name="Luke J."/>
            <person name="Reinhart S."/>
            <person name="Benedict M.N."/>
            <person name="Youngblut N.D."/>
            <person name="Metcalf M.E."/>
            <person name="Whitaker R.J."/>
            <person name="Metcalf W.W."/>
        </authorList>
    </citation>
    <scope>NUCLEOTIDE SEQUENCE [LARGE SCALE GENOMIC DNA]</scope>
    <source>
        <strain evidence="1 2">Z-761</strain>
    </source>
</reference>
<dbReference type="SUPFAM" id="SSF51695">
    <property type="entry name" value="PLC-like phosphodiesterases"/>
    <property type="match status" value="1"/>
</dbReference>
<dbReference type="Gene3D" id="3.20.20.190">
    <property type="entry name" value="Phosphatidylinositol (PI) phosphodiesterase"/>
    <property type="match status" value="1"/>
</dbReference>
<dbReference type="STRING" id="1434123.MSVAZ_0191"/>
<dbReference type="GeneID" id="24808544"/>
<name>A0A0E3Q2Q3_9EURY</name>
<dbReference type="HOGENOM" id="CLU_024751_0_0_2"/>
<proteinExistence type="predicted"/>